<reference evidence="1 2" key="1">
    <citation type="submission" date="2015-01" db="EMBL/GenBank/DDBJ databases">
        <title>Evolution of Trichinella species and genotypes.</title>
        <authorList>
            <person name="Korhonen P.K."/>
            <person name="Edoardo P."/>
            <person name="Giuseppe L.R."/>
            <person name="Gasser R.B."/>
        </authorList>
    </citation>
    <scope>NUCLEOTIDE SEQUENCE [LARGE SCALE GENOMIC DNA]</scope>
    <source>
        <strain evidence="1">ISS2496</strain>
    </source>
</reference>
<dbReference type="Proteomes" id="UP000054783">
    <property type="component" value="Unassembled WGS sequence"/>
</dbReference>
<comment type="caution">
    <text evidence="1">The sequence shown here is derived from an EMBL/GenBank/DDBJ whole genome shotgun (WGS) entry which is preliminary data.</text>
</comment>
<gene>
    <name evidence="1" type="ORF">T12_11718</name>
</gene>
<name>A0A0V0YQQ0_9BILA</name>
<organism evidence="1 2">
    <name type="scientific">Trichinella patagoniensis</name>
    <dbReference type="NCBI Taxonomy" id="990121"/>
    <lineage>
        <taxon>Eukaryota</taxon>
        <taxon>Metazoa</taxon>
        <taxon>Ecdysozoa</taxon>
        <taxon>Nematoda</taxon>
        <taxon>Enoplea</taxon>
        <taxon>Dorylaimia</taxon>
        <taxon>Trichinellida</taxon>
        <taxon>Trichinellidae</taxon>
        <taxon>Trichinella</taxon>
    </lineage>
</organism>
<proteinExistence type="predicted"/>
<dbReference type="AlphaFoldDB" id="A0A0V0YQQ0"/>
<dbReference type="EMBL" id="JYDQ01003808">
    <property type="protein sequence ID" value="KRY02461.1"/>
    <property type="molecule type" value="Genomic_DNA"/>
</dbReference>
<sequence length="41" mass="4547">MVVDKLVSQLSSAVCALLCSIENSSGRSRTPEHPYLRSWLL</sequence>
<evidence type="ECO:0000313" key="1">
    <source>
        <dbReference type="EMBL" id="KRY02461.1"/>
    </source>
</evidence>
<protein>
    <submittedName>
        <fullName evidence="1">Uncharacterized protein</fullName>
    </submittedName>
</protein>
<evidence type="ECO:0000313" key="2">
    <source>
        <dbReference type="Proteomes" id="UP000054783"/>
    </source>
</evidence>
<accession>A0A0V0YQQ0</accession>
<keyword evidence="2" id="KW-1185">Reference proteome</keyword>